<dbReference type="EMBL" id="JAUTIX010000008">
    <property type="protein sequence ID" value="MDP0399991.1"/>
    <property type="molecule type" value="Genomic_DNA"/>
</dbReference>
<dbReference type="GO" id="GO:0003824">
    <property type="term" value="F:catalytic activity"/>
    <property type="evidence" value="ECO:0007669"/>
    <property type="project" value="InterPro"/>
</dbReference>
<comment type="caution">
    <text evidence="2">The sequence shown here is derived from an EMBL/GenBank/DDBJ whole genome shotgun (WGS) entry which is preliminary data.</text>
</comment>
<proteinExistence type="predicted"/>
<dbReference type="Proteomes" id="UP001178281">
    <property type="component" value="Unassembled WGS sequence"/>
</dbReference>
<dbReference type="AlphaFoldDB" id="A0AA90NCT0"/>
<gene>
    <name evidence="2" type="ORF">Q7X28_18910</name>
</gene>
<feature type="domain" description="Flavoprotein" evidence="1">
    <location>
        <begin position="1"/>
        <end position="99"/>
    </location>
</feature>
<reference evidence="2" key="1">
    <citation type="submission" date="2023-08" db="EMBL/GenBank/DDBJ databases">
        <title>The draft genome of Tsukamurella strandjordii strain 050030.</title>
        <authorList>
            <person name="Zhao F."/>
            <person name="Feng Y."/>
            <person name="Zong Z."/>
        </authorList>
    </citation>
    <scope>NUCLEOTIDE SEQUENCE</scope>
    <source>
        <strain evidence="2">050030</strain>
    </source>
</reference>
<organism evidence="2 3">
    <name type="scientific">Tsukamurella strandjordii</name>
    <dbReference type="NCBI Taxonomy" id="147577"/>
    <lineage>
        <taxon>Bacteria</taxon>
        <taxon>Bacillati</taxon>
        <taxon>Actinomycetota</taxon>
        <taxon>Actinomycetes</taxon>
        <taxon>Mycobacteriales</taxon>
        <taxon>Tsukamurellaceae</taxon>
        <taxon>Tsukamurella</taxon>
    </lineage>
</organism>
<evidence type="ECO:0000313" key="2">
    <source>
        <dbReference type="EMBL" id="MDP0399991.1"/>
    </source>
</evidence>
<dbReference type="Pfam" id="PF02441">
    <property type="entry name" value="Flavoprotein"/>
    <property type="match status" value="1"/>
</dbReference>
<evidence type="ECO:0000313" key="3">
    <source>
        <dbReference type="Proteomes" id="UP001178281"/>
    </source>
</evidence>
<name>A0AA90NCT0_9ACTN</name>
<accession>A0AA90NCT0</accession>
<dbReference type="RefSeq" id="WP_220657003.1">
    <property type="nucleotide sequence ID" value="NZ_CBCSFC010000015.1"/>
</dbReference>
<sequence>MHLVLFGTGALNACHLPLGVSWFRANRSDDTLRVVLSRHATRFVSPLALSALSGSTVAIDEWDDPGFAEEGIAPHTGVLADADAVVIYPATLHTIGRLAGLDAATPMLNALHCTDALIAVAPNLPPGAERNPAVQQALAGLTTRDNVLLIDPVVRPSLSTGADSHVAPPFWEVVPAIEAALAGTPDVRASA</sequence>
<dbReference type="Gene3D" id="3.40.50.1950">
    <property type="entry name" value="Flavin prenyltransferase-like"/>
    <property type="match status" value="1"/>
</dbReference>
<evidence type="ECO:0000259" key="1">
    <source>
        <dbReference type="Pfam" id="PF02441"/>
    </source>
</evidence>
<dbReference type="InterPro" id="IPR003382">
    <property type="entry name" value="Flavoprotein"/>
</dbReference>
<protein>
    <submittedName>
        <fullName evidence="2">Flavoprotein</fullName>
    </submittedName>
</protein>
<keyword evidence="3" id="KW-1185">Reference proteome</keyword>
<dbReference type="SUPFAM" id="SSF52507">
    <property type="entry name" value="Homo-oligomeric flavin-containing Cys decarboxylases, HFCD"/>
    <property type="match status" value="1"/>
</dbReference>
<dbReference type="InterPro" id="IPR036551">
    <property type="entry name" value="Flavin_trans-like"/>
</dbReference>